<dbReference type="Pfam" id="PF00294">
    <property type="entry name" value="PfkB"/>
    <property type="match status" value="1"/>
</dbReference>
<keyword evidence="1 4" id="KW-0808">Transferase</keyword>
<reference evidence="5" key="1">
    <citation type="journal article" date="2019" name="Int. J. Syst. Evol. Microbiol.">
        <title>The Global Catalogue of Microorganisms (GCM) 10K type strain sequencing project: providing services to taxonomists for standard genome sequencing and annotation.</title>
        <authorList>
            <consortium name="The Broad Institute Genomics Platform"/>
            <consortium name="The Broad Institute Genome Sequencing Center for Infectious Disease"/>
            <person name="Wu L."/>
            <person name="Ma J."/>
        </authorList>
    </citation>
    <scope>NUCLEOTIDE SEQUENCE [LARGE SCALE GENOMIC DNA]</scope>
    <source>
        <strain evidence="5">JCM 31486</strain>
    </source>
</reference>
<keyword evidence="5" id="KW-1185">Reference proteome</keyword>
<evidence type="ECO:0000259" key="3">
    <source>
        <dbReference type="Pfam" id="PF00294"/>
    </source>
</evidence>
<accession>A0ABW3M6R3</accession>
<comment type="caution">
    <text evidence="4">The sequence shown here is derived from an EMBL/GenBank/DDBJ whole genome shotgun (WGS) entry which is preliminary data.</text>
</comment>
<evidence type="ECO:0000256" key="1">
    <source>
        <dbReference type="ARBA" id="ARBA00022679"/>
    </source>
</evidence>
<dbReference type="SUPFAM" id="SSF53613">
    <property type="entry name" value="Ribokinase-like"/>
    <property type="match status" value="1"/>
</dbReference>
<keyword evidence="2 4" id="KW-0418">Kinase</keyword>
<evidence type="ECO:0000313" key="5">
    <source>
        <dbReference type="Proteomes" id="UP001597045"/>
    </source>
</evidence>
<dbReference type="EC" id="2.7.1.-" evidence="4"/>
<dbReference type="InterPro" id="IPR029056">
    <property type="entry name" value="Ribokinase-like"/>
</dbReference>
<name>A0ABW3M6R3_9PSEU</name>
<sequence length="86" mass="8755">MLVGTIRGVDVLLPNKDELARLSSAAEPLDYVGAIAVTVGADGATWLDRTTTVSVPAENVSCVDSTGGGDAFDAGLLRAWLAGEPP</sequence>
<feature type="domain" description="Carbohydrate kinase PfkB" evidence="3">
    <location>
        <begin position="6"/>
        <end position="85"/>
    </location>
</feature>
<gene>
    <name evidence="4" type="ORF">ACFQ1S_03185</name>
</gene>
<feature type="non-terminal residue" evidence="4">
    <location>
        <position position="86"/>
    </location>
</feature>
<dbReference type="GO" id="GO:0016301">
    <property type="term" value="F:kinase activity"/>
    <property type="evidence" value="ECO:0007669"/>
    <property type="project" value="UniProtKB-KW"/>
</dbReference>
<protein>
    <submittedName>
        <fullName evidence="4">Carbohydrate kinase family protein</fullName>
        <ecNumber evidence="4">2.7.1.-</ecNumber>
    </submittedName>
</protein>
<dbReference type="Gene3D" id="3.40.1190.20">
    <property type="match status" value="1"/>
</dbReference>
<dbReference type="InterPro" id="IPR011611">
    <property type="entry name" value="PfkB_dom"/>
</dbReference>
<dbReference type="EMBL" id="JBHTIS010000097">
    <property type="protein sequence ID" value="MFD1044665.1"/>
    <property type="molecule type" value="Genomic_DNA"/>
</dbReference>
<dbReference type="Proteomes" id="UP001597045">
    <property type="component" value="Unassembled WGS sequence"/>
</dbReference>
<dbReference type="PROSITE" id="PS00584">
    <property type="entry name" value="PFKB_KINASES_2"/>
    <property type="match status" value="1"/>
</dbReference>
<proteinExistence type="predicted"/>
<dbReference type="InterPro" id="IPR002173">
    <property type="entry name" value="Carboh/pur_kinase_PfkB_CS"/>
</dbReference>
<organism evidence="4 5">
    <name type="scientific">Kibdelosporangium lantanae</name>
    <dbReference type="NCBI Taxonomy" id="1497396"/>
    <lineage>
        <taxon>Bacteria</taxon>
        <taxon>Bacillati</taxon>
        <taxon>Actinomycetota</taxon>
        <taxon>Actinomycetes</taxon>
        <taxon>Pseudonocardiales</taxon>
        <taxon>Pseudonocardiaceae</taxon>
        <taxon>Kibdelosporangium</taxon>
    </lineage>
</organism>
<evidence type="ECO:0000313" key="4">
    <source>
        <dbReference type="EMBL" id="MFD1044665.1"/>
    </source>
</evidence>
<evidence type="ECO:0000256" key="2">
    <source>
        <dbReference type="ARBA" id="ARBA00022777"/>
    </source>
</evidence>